<evidence type="ECO:0000313" key="4">
    <source>
        <dbReference type="EMBL" id="TFY63000.1"/>
    </source>
</evidence>
<feature type="transmembrane region" description="Helical" evidence="2">
    <location>
        <begin position="141"/>
        <end position="162"/>
    </location>
</feature>
<comment type="caution">
    <text evidence="4">The sequence shown here is derived from an EMBL/GenBank/DDBJ whole genome shotgun (WGS) entry which is preliminary data.</text>
</comment>
<dbReference type="GO" id="GO:0031011">
    <property type="term" value="C:Ino80 complex"/>
    <property type="evidence" value="ECO:0007669"/>
    <property type="project" value="InterPro"/>
</dbReference>
<dbReference type="InterPro" id="IPR029523">
    <property type="entry name" value="INO80B/Ies2"/>
</dbReference>
<feature type="compositionally biased region" description="Basic and acidic residues" evidence="1">
    <location>
        <begin position="744"/>
        <end position="754"/>
    </location>
</feature>
<dbReference type="SMART" id="SM01406">
    <property type="entry name" value="PAPA-1"/>
    <property type="match status" value="1"/>
</dbReference>
<evidence type="ECO:0000256" key="1">
    <source>
        <dbReference type="SAM" id="MobiDB-lite"/>
    </source>
</evidence>
<feature type="region of interest" description="Disordered" evidence="1">
    <location>
        <begin position="439"/>
        <end position="827"/>
    </location>
</feature>
<feature type="compositionally biased region" description="Basic residues" evidence="1">
    <location>
        <begin position="758"/>
        <end position="769"/>
    </location>
</feature>
<dbReference type="EMBL" id="SEOQ01000436">
    <property type="protein sequence ID" value="TFY63000.1"/>
    <property type="molecule type" value="Genomic_DNA"/>
</dbReference>
<reference evidence="4 5" key="1">
    <citation type="submission" date="2019-02" db="EMBL/GenBank/DDBJ databases">
        <title>Genome sequencing of the rare red list fungi Dentipellis fragilis.</title>
        <authorList>
            <person name="Buettner E."/>
            <person name="Kellner H."/>
        </authorList>
    </citation>
    <scope>NUCLEOTIDE SEQUENCE [LARGE SCALE GENOMIC DNA]</scope>
    <source>
        <strain evidence="4 5">DSM 105465</strain>
    </source>
</reference>
<evidence type="ECO:0000313" key="5">
    <source>
        <dbReference type="Proteomes" id="UP000298327"/>
    </source>
</evidence>
<dbReference type="Pfam" id="PF04795">
    <property type="entry name" value="PAPA-1"/>
    <property type="match status" value="1"/>
</dbReference>
<dbReference type="AlphaFoldDB" id="A0A4Y9YM26"/>
<dbReference type="InterPro" id="IPR006880">
    <property type="entry name" value="INO80B_C"/>
</dbReference>
<feature type="compositionally biased region" description="Acidic residues" evidence="1">
    <location>
        <begin position="666"/>
        <end position="677"/>
    </location>
</feature>
<dbReference type="GO" id="GO:0006338">
    <property type="term" value="P:chromatin remodeling"/>
    <property type="evidence" value="ECO:0007669"/>
    <property type="project" value="InterPro"/>
</dbReference>
<keyword evidence="2" id="KW-0812">Transmembrane</keyword>
<feature type="compositionally biased region" description="Polar residues" evidence="1">
    <location>
        <begin position="464"/>
        <end position="475"/>
    </location>
</feature>
<feature type="transmembrane region" description="Helical" evidence="2">
    <location>
        <begin position="116"/>
        <end position="135"/>
    </location>
</feature>
<keyword evidence="2" id="KW-0472">Membrane</keyword>
<feature type="transmembrane region" description="Helical" evidence="2">
    <location>
        <begin position="174"/>
        <end position="193"/>
    </location>
</feature>
<feature type="domain" description="INO80 complex subunit B-like conserved region" evidence="3">
    <location>
        <begin position="727"/>
        <end position="841"/>
    </location>
</feature>
<feature type="compositionally biased region" description="Basic and acidic residues" evidence="1">
    <location>
        <begin position="711"/>
        <end position="736"/>
    </location>
</feature>
<dbReference type="PANTHER" id="PTHR21561">
    <property type="entry name" value="INO80 COMPLEX SUBUNIT B"/>
    <property type="match status" value="1"/>
</dbReference>
<dbReference type="Proteomes" id="UP000298327">
    <property type="component" value="Unassembled WGS sequence"/>
</dbReference>
<dbReference type="STRING" id="205917.A0A4Y9YM26"/>
<feature type="compositionally biased region" description="Low complexity" evidence="1">
    <location>
        <begin position="804"/>
        <end position="814"/>
    </location>
</feature>
<feature type="compositionally biased region" description="Acidic residues" evidence="1">
    <location>
        <begin position="552"/>
        <end position="632"/>
    </location>
</feature>
<organism evidence="4 5">
    <name type="scientific">Dentipellis fragilis</name>
    <dbReference type="NCBI Taxonomy" id="205917"/>
    <lineage>
        <taxon>Eukaryota</taxon>
        <taxon>Fungi</taxon>
        <taxon>Dikarya</taxon>
        <taxon>Basidiomycota</taxon>
        <taxon>Agaricomycotina</taxon>
        <taxon>Agaricomycetes</taxon>
        <taxon>Russulales</taxon>
        <taxon>Hericiaceae</taxon>
        <taxon>Dentipellis</taxon>
    </lineage>
</organism>
<feature type="transmembrane region" description="Helical" evidence="2">
    <location>
        <begin position="290"/>
        <end position="312"/>
    </location>
</feature>
<keyword evidence="2" id="KW-1133">Transmembrane helix</keyword>
<sequence>MRVRDLTLSVCLRASQIRSPDHASRARAPSSRKYRLPTPGRAFPPCSDVSPRASAAAAAVDNPLPPCPTRPQRRILYGRSCRLWTRVGAVGLNESARHTRWNTGPAAGAFKRIMTYSYLLSVPLIIAYSIGFAVIKYTEGYTVLPGFGKLCFWLFVVNAGAVQRDWFGSLYFKTWVVGSIVSIIYMPLVTIFTRSDPLKCEAYTFLAGSLGSLSLTIWFIPVLWSFPTFLRKMRVDGVDLGTIVRLTKFHELNTIRVAFRFLFAAPLLIMAVDGVRPHQHINDNMFGTDLLAMLAGFGVCVSSALTLVIFFPRSVEGEILARDRSMSLPPQHHHTHSEDAYTMSNVEISPVKSRPQGSLAGESFEMPPSMAWRSDGSNTPVLAPPNVNANVPREVALLRLQPNRRTEGSDEGSFKLTEDQPPAVRLPREEQPLCREFQLADRASTPASQTLLRPPSTEPRPPLLSSTATTNTNPRSKPIALASARVSAQHPFEARQRRPASCPPRLPHAATTGESLPIVSPEEDVQPRPRATASRLVEPRMTRTARNRIVSPEEEDVESESAPEPEPEPMEVEEEEEEEEGEEEEEDEEEVAAEPEDEDVQIEVQEEEESEDEGERADVNVDLDDGASELDELSSPAPTPPAASGLKITLKRPTQPKASSSRDIDIESEDEDEDDETPSTRSTSAMPGSSTRPMTTRQAVLASVVDSSHVSLHETTSKKKKQLNEAELALRREETARKRKHLSEKKLEDEKAETINRLLKKQSRPRNKRNALASADDRTPGTGTGTPAEGDAADVEPAAGTGDATEAPEAPAPTLYRWVSSTRGGKEGEERRMVISFAVPVALLPAEQEFKQSGEKEGEKMDVDEGAKRPQAGVPVCDVEGCAERRKYRLVKDWARGACGMAHLKVLEQAAVASA</sequence>
<evidence type="ECO:0000256" key="2">
    <source>
        <dbReference type="SAM" id="Phobius"/>
    </source>
</evidence>
<feature type="region of interest" description="Disordered" evidence="1">
    <location>
        <begin position="852"/>
        <end position="873"/>
    </location>
</feature>
<feature type="compositionally biased region" description="Basic and acidic residues" evidence="1">
    <location>
        <begin position="852"/>
        <end position="868"/>
    </location>
</feature>
<keyword evidence="5" id="KW-1185">Reference proteome</keyword>
<dbReference type="OrthoDB" id="2384193at2759"/>
<gene>
    <name evidence="4" type="ORF">EVG20_g6498</name>
</gene>
<protein>
    <recommendedName>
        <fullName evidence="3">INO80 complex subunit B-like conserved region domain-containing protein</fullName>
    </recommendedName>
</protein>
<accession>A0A4Y9YM26</accession>
<evidence type="ECO:0000259" key="3">
    <source>
        <dbReference type="SMART" id="SM01406"/>
    </source>
</evidence>
<feature type="transmembrane region" description="Helical" evidence="2">
    <location>
        <begin position="205"/>
        <end position="224"/>
    </location>
</feature>
<proteinExistence type="predicted"/>
<dbReference type="PANTHER" id="PTHR21561:SF12">
    <property type="entry name" value="INO80 COMPLEX SUBUNIT B"/>
    <property type="match status" value="1"/>
</dbReference>
<name>A0A4Y9YM26_9AGAM</name>
<feature type="compositionally biased region" description="Polar residues" evidence="1">
    <location>
        <begin position="685"/>
        <end position="698"/>
    </location>
</feature>